<dbReference type="EMBL" id="AXCN02002048">
    <property type="status" value="NOT_ANNOTATED_CDS"/>
    <property type="molecule type" value="Genomic_DNA"/>
</dbReference>
<feature type="compositionally biased region" description="Polar residues" evidence="1">
    <location>
        <begin position="176"/>
        <end position="191"/>
    </location>
</feature>
<dbReference type="AlphaFoldDB" id="A0A182Q181"/>
<evidence type="ECO:0000256" key="1">
    <source>
        <dbReference type="SAM" id="MobiDB-lite"/>
    </source>
</evidence>
<evidence type="ECO:0000313" key="2">
    <source>
        <dbReference type="EnsemblMetazoa" id="AFAF001052-PA"/>
    </source>
</evidence>
<feature type="region of interest" description="Disordered" evidence="1">
    <location>
        <begin position="167"/>
        <end position="191"/>
    </location>
</feature>
<reference evidence="2" key="2">
    <citation type="submission" date="2020-05" db="UniProtKB">
        <authorList>
            <consortium name="EnsemblMetazoa"/>
        </authorList>
    </citation>
    <scope>IDENTIFICATION</scope>
    <source>
        <strain evidence="2">FAR1</strain>
    </source>
</reference>
<sequence length="259" mass="28397">MEEEESKESHVKFMAPKFNPLQGEPVSGAAAAEQTHSKRAVGELGKLKVKSTYKPAESYMFRAGGGRVISGLELKGERLGSLGKRSGSTCPSIFEDSANEPTRLVFSDLSKRMQTDSLHRVAFAYEQKPDITSGGIQHHRPIDGYKSFAGPGTAHLRAYVASGSPPGQYGGAHHGLQQQLSYQQASPSQQVNPAGGKFEEPYFDDTTPRNVTGLVGKSAYLSCRVKNLGNKTGIRFRRRQTTRPTVWWIALIALWLVKF</sequence>
<dbReference type="EMBL" id="AXCN02002047">
    <property type="status" value="NOT_ANNOTATED_CDS"/>
    <property type="molecule type" value="Genomic_DNA"/>
</dbReference>
<feature type="region of interest" description="Disordered" evidence="1">
    <location>
        <begin position="1"/>
        <end position="37"/>
    </location>
</feature>
<evidence type="ECO:0008006" key="4">
    <source>
        <dbReference type="Google" id="ProtNLM"/>
    </source>
</evidence>
<organism evidence="2 3">
    <name type="scientific">Anopheles farauti</name>
    <dbReference type="NCBI Taxonomy" id="69004"/>
    <lineage>
        <taxon>Eukaryota</taxon>
        <taxon>Metazoa</taxon>
        <taxon>Ecdysozoa</taxon>
        <taxon>Arthropoda</taxon>
        <taxon>Hexapoda</taxon>
        <taxon>Insecta</taxon>
        <taxon>Pterygota</taxon>
        <taxon>Neoptera</taxon>
        <taxon>Endopterygota</taxon>
        <taxon>Diptera</taxon>
        <taxon>Nematocera</taxon>
        <taxon>Culicoidea</taxon>
        <taxon>Culicidae</taxon>
        <taxon>Anophelinae</taxon>
        <taxon>Anopheles</taxon>
    </lineage>
</organism>
<accession>A0A182Q181</accession>
<evidence type="ECO:0000313" key="3">
    <source>
        <dbReference type="Proteomes" id="UP000075886"/>
    </source>
</evidence>
<dbReference type="EnsemblMetazoa" id="AFAF001052-RA">
    <property type="protein sequence ID" value="AFAF001052-PA"/>
    <property type="gene ID" value="AFAF001052"/>
</dbReference>
<dbReference type="InterPro" id="IPR013783">
    <property type="entry name" value="Ig-like_fold"/>
</dbReference>
<protein>
    <recommendedName>
        <fullName evidence="4">Ig-like domain-containing protein</fullName>
    </recommendedName>
</protein>
<proteinExistence type="predicted"/>
<dbReference type="Gene3D" id="2.60.40.10">
    <property type="entry name" value="Immunoglobulins"/>
    <property type="match status" value="1"/>
</dbReference>
<dbReference type="VEuPathDB" id="VectorBase:AFAF001052"/>
<keyword evidence="3" id="KW-1185">Reference proteome</keyword>
<dbReference type="STRING" id="69004.A0A182Q181"/>
<name>A0A182Q181_9DIPT</name>
<dbReference type="Proteomes" id="UP000075886">
    <property type="component" value="Unassembled WGS sequence"/>
</dbReference>
<reference evidence="3" key="1">
    <citation type="submission" date="2014-01" db="EMBL/GenBank/DDBJ databases">
        <title>The Genome Sequence of Anopheles farauti FAR1 (V2).</title>
        <authorList>
            <consortium name="The Broad Institute Genomics Platform"/>
            <person name="Neafsey D.E."/>
            <person name="Besansky N."/>
            <person name="Howell P."/>
            <person name="Walton C."/>
            <person name="Young S.K."/>
            <person name="Zeng Q."/>
            <person name="Gargeya S."/>
            <person name="Fitzgerald M."/>
            <person name="Haas B."/>
            <person name="Abouelleil A."/>
            <person name="Allen A.W."/>
            <person name="Alvarado L."/>
            <person name="Arachchi H.M."/>
            <person name="Berlin A.M."/>
            <person name="Chapman S.B."/>
            <person name="Gainer-Dewar J."/>
            <person name="Goldberg J."/>
            <person name="Griggs A."/>
            <person name="Gujja S."/>
            <person name="Hansen M."/>
            <person name="Howarth C."/>
            <person name="Imamovic A."/>
            <person name="Ireland A."/>
            <person name="Larimer J."/>
            <person name="McCowan C."/>
            <person name="Murphy C."/>
            <person name="Pearson M."/>
            <person name="Poon T.W."/>
            <person name="Priest M."/>
            <person name="Roberts A."/>
            <person name="Saif S."/>
            <person name="Shea T."/>
            <person name="Sisk P."/>
            <person name="Sykes S."/>
            <person name="Wortman J."/>
            <person name="Nusbaum C."/>
            <person name="Birren B."/>
        </authorList>
    </citation>
    <scope>NUCLEOTIDE SEQUENCE [LARGE SCALE GENOMIC DNA]</scope>
    <source>
        <strain evidence="3">FAR1</strain>
    </source>
</reference>